<dbReference type="PROSITE" id="PS51278">
    <property type="entry name" value="GATASE_TYPE_2"/>
    <property type="match status" value="1"/>
</dbReference>
<dbReference type="Gene3D" id="3.60.20.10">
    <property type="entry name" value="Glutamine Phosphoribosylpyrophosphate, subunit 1, domain 1"/>
    <property type="match status" value="1"/>
</dbReference>
<dbReference type="RefSeq" id="WP_027844702.1">
    <property type="nucleotide sequence ID" value="NZ_LMTZ01000084.1"/>
</dbReference>
<dbReference type="SUPFAM" id="SSF56235">
    <property type="entry name" value="N-terminal nucleophile aminohydrolases (Ntn hydrolases)"/>
    <property type="match status" value="1"/>
</dbReference>
<dbReference type="NCBIfam" id="TIGR03442">
    <property type="entry name" value="ergothioneine biosynthesis protein EgtC"/>
    <property type="match status" value="1"/>
</dbReference>
<sequence length="262" mass="30002">MCRLLAYIGSPVSLEHLLYNHENSLIVQSYQPKEMIYGNVSVDGFGIGWYDATKSNEPFIYKSVLPIWNDINLPDLSRYVESECILSYIRSATPGQGLDLSNSQPFRYKDLLFTHNGKINNFRQTLYIPIREELNDELYKWIDGTTDSEHIFAFILNYWQANPSKTLEQVLSVTLLTLKDWAKKYQTYINANLVLSDGNKIVASRFSSKSNPPSLYWLKEDSTFSGAVVIASEPLFEGKWTSFPKNSIMSVGKNLEIQIQQI</sequence>
<proteinExistence type="predicted"/>
<dbReference type="Proteomes" id="UP000053372">
    <property type="component" value="Unassembled WGS sequence"/>
</dbReference>
<dbReference type="InterPro" id="IPR052373">
    <property type="entry name" value="Gamma-glu_amide_hydrolase"/>
</dbReference>
<comment type="caution">
    <text evidence="3">The sequence shown here is derived from an EMBL/GenBank/DDBJ whole genome shotgun (WGS) entry which is preliminary data.</text>
</comment>
<reference evidence="3 4" key="1">
    <citation type="journal article" date="2015" name="Genome Announc.">
        <title>Draft Genome of the Euendolithic (true boring) Cyanobacterium Mastigocoleus testarum strain BC008.</title>
        <authorList>
            <person name="Guida B.S."/>
            <person name="Garcia-Pichel F."/>
        </authorList>
    </citation>
    <scope>NUCLEOTIDE SEQUENCE [LARGE SCALE GENOMIC DNA]</scope>
    <source>
        <strain evidence="3 4">BC008</strain>
    </source>
</reference>
<dbReference type="Pfam" id="PF13230">
    <property type="entry name" value="GATase_4"/>
    <property type="match status" value="1"/>
</dbReference>
<organism evidence="3 4">
    <name type="scientific">Mastigocoleus testarum BC008</name>
    <dbReference type="NCBI Taxonomy" id="371196"/>
    <lineage>
        <taxon>Bacteria</taxon>
        <taxon>Bacillati</taxon>
        <taxon>Cyanobacteriota</taxon>
        <taxon>Cyanophyceae</taxon>
        <taxon>Nostocales</taxon>
        <taxon>Hapalosiphonaceae</taxon>
        <taxon>Mastigocoleus</taxon>
    </lineage>
</organism>
<gene>
    <name evidence="3" type="ORF">BC008_31280</name>
</gene>
<dbReference type="PANTHER" id="PTHR43187">
    <property type="entry name" value="GLUTAMINE AMIDOTRANSFERASE DUG3-RELATED"/>
    <property type="match status" value="1"/>
</dbReference>
<protein>
    <submittedName>
        <fullName evidence="3">Ergothioneine biosynthesis protein EgtC</fullName>
    </submittedName>
</protein>
<dbReference type="GO" id="GO:0052699">
    <property type="term" value="P:ergothioneine biosynthetic process"/>
    <property type="evidence" value="ECO:0007669"/>
    <property type="project" value="InterPro"/>
</dbReference>
<dbReference type="InterPro" id="IPR017808">
    <property type="entry name" value="EgtC"/>
</dbReference>
<dbReference type="PANTHER" id="PTHR43187:SF1">
    <property type="entry name" value="GLUTAMINE AMIDOTRANSFERASE DUG3-RELATED"/>
    <property type="match status" value="1"/>
</dbReference>
<evidence type="ECO:0000313" key="3">
    <source>
        <dbReference type="EMBL" id="KST67871.1"/>
    </source>
</evidence>
<dbReference type="InterPro" id="IPR017932">
    <property type="entry name" value="GATase_2_dom"/>
</dbReference>
<dbReference type="InterPro" id="IPR026869">
    <property type="entry name" value="EgtC-like"/>
</dbReference>
<evidence type="ECO:0000256" key="1">
    <source>
        <dbReference type="ARBA" id="ARBA00022962"/>
    </source>
</evidence>
<dbReference type="InterPro" id="IPR029055">
    <property type="entry name" value="Ntn_hydrolases_N"/>
</dbReference>
<evidence type="ECO:0000259" key="2">
    <source>
        <dbReference type="PROSITE" id="PS51278"/>
    </source>
</evidence>
<keyword evidence="1" id="KW-0315">Glutamine amidotransferase</keyword>
<name>A0A0V7ZUN9_9CYAN</name>
<keyword evidence="4" id="KW-1185">Reference proteome</keyword>
<dbReference type="CDD" id="cd01908">
    <property type="entry name" value="YafJ"/>
    <property type="match status" value="1"/>
</dbReference>
<dbReference type="AlphaFoldDB" id="A0A0V7ZUN9"/>
<feature type="domain" description="Glutamine amidotransferase type-2" evidence="2">
    <location>
        <begin position="2"/>
        <end position="262"/>
    </location>
</feature>
<dbReference type="OrthoDB" id="9804310at2"/>
<evidence type="ECO:0000313" key="4">
    <source>
        <dbReference type="Proteomes" id="UP000053372"/>
    </source>
</evidence>
<dbReference type="EMBL" id="LMTZ01000084">
    <property type="protein sequence ID" value="KST67871.1"/>
    <property type="molecule type" value="Genomic_DNA"/>
</dbReference>
<accession>A0A0V7ZUN9</accession>